<dbReference type="SUPFAM" id="SSF56487">
    <property type="entry name" value="SRCR-like"/>
    <property type="match status" value="1"/>
</dbReference>
<keyword evidence="1 7" id="KW-0645">Protease</keyword>
<evidence type="ECO:0000259" key="9">
    <source>
        <dbReference type="PROSITE" id="PS50240"/>
    </source>
</evidence>
<keyword evidence="2 7" id="KW-0378">Hydrolase</keyword>
<dbReference type="GO" id="GO:0016020">
    <property type="term" value="C:membrane"/>
    <property type="evidence" value="ECO:0007669"/>
    <property type="project" value="InterPro"/>
</dbReference>
<dbReference type="FunFam" id="2.40.10.10:FF:000003">
    <property type="entry name" value="Transmembrane serine protease 3"/>
    <property type="match status" value="1"/>
</dbReference>
<organism evidence="12 13">
    <name type="scientific">Astyanax mexicanus</name>
    <name type="common">Blind cave fish</name>
    <name type="synonym">Astyanax fasciatus mexicanus</name>
    <dbReference type="NCBI Taxonomy" id="7994"/>
    <lineage>
        <taxon>Eukaryota</taxon>
        <taxon>Metazoa</taxon>
        <taxon>Chordata</taxon>
        <taxon>Craniata</taxon>
        <taxon>Vertebrata</taxon>
        <taxon>Euteleostomi</taxon>
        <taxon>Actinopterygii</taxon>
        <taxon>Neopterygii</taxon>
        <taxon>Teleostei</taxon>
        <taxon>Ostariophysi</taxon>
        <taxon>Characiformes</taxon>
        <taxon>Characoidei</taxon>
        <taxon>Acestrorhamphidae</taxon>
        <taxon>Acestrorhamphinae</taxon>
        <taxon>Astyanax</taxon>
    </lineage>
</organism>
<dbReference type="EMBL" id="JAICCE010000001">
    <property type="protein sequence ID" value="KAG9282133.1"/>
    <property type="molecule type" value="Genomic_DNA"/>
</dbReference>
<dbReference type="InterPro" id="IPR036772">
    <property type="entry name" value="SRCR-like_dom_sf"/>
</dbReference>
<feature type="domain" description="SRCR" evidence="10">
    <location>
        <begin position="212"/>
        <end position="308"/>
    </location>
</feature>
<sequence length="565" mass="61308">MEADLSFKHCEQERMLRKSDMFVHTVVLSANVKTSEKSRFTVAEVLCTFVIKSSYQKTSFCFHYYSPQSLMENTQTSVQCDENPPPYYSVVKPNDPPPPYVCTQPLPSALPIIPYYIHRPLPPIHTSQTSFPVIATTNSIEPEELPQTRLVVTRNKKACCYRGSGGSALLLVLIGIAVWLGVKYGASLVFKGSGTDTCPSSTVVCDGHTDCKRGSDESTCVRFGAQNELQVMTSNSGQFLPVCSAGWSQSLADQTCRQLGFRESFHYGSLPSTSPSFLSVSTQSANNIQGRLRVTSSCPGQEATSLQCSDCGHPLSSSKIIGGHVAGLGQWPWQASLHFMGSHTCGGSLVAQDFILTAAHCFPKDSASWQLPSNWRVYLGVESQYNLPSPNTVAQIILHEKYNSQTNDYDIALLKLSQPVTLSSTVQPVCLPMFDKTVIADTQCWTSGFGSMTEGAALGSSRLMEVAVDIIDSSVCNSADVYNGQITENMLCAGDLSGGRDSCQGDSGGPLVCQDDDGRWYLTGVTSWGAGCGRKNRPGVYSNVHSLLTWIHSKMEQEGPDHATL</sequence>
<dbReference type="PROSITE" id="PS50287">
    <property type="entry name" value="SRCR_2"/>
    <property type="match status" value="1"/>
</dbReference>
<evidence type="ECO:0000313" key="12">
    <source>
        <dbReference type="Ensembl" id="ENSAMXP00005026840.1"/>
    </source>
</evidence>
<dbReference type="Gene3D" id="3.10.250.10">
    <property type="entry name" value="SRCR-like domain"/>
    <property type="match status" value="1"/>
</dbReference>
<dbReference type="PROSITE" id="PS50240">
    <property type="entry name" value="TRYPSIN_DOM"/>
    <property type="match status" value="1"/>
</dbReference>
<dbReference type="Pfam" id="PF00089">
    <property type="entry name" value="Trypsin"/>
    <property type="match status" value="1"/>
</dbReference>
<keyword evidence="8" id="KW-1133">Transmembrane helix</keyword>
<dbReference type="Ensembl" id="ENSAMXT00005029537.1">
    <property type="protein sequence ID" value="ENSAMXP00005026840.1"/>
    <property type="gene ID" value="ENSAMXG00005013508.1"/>
</dbReference>
<evidence type="ECO:0000313" key="13">
    <source>
        <dbReference type="Proteomes" id="UP000694621"/>
    </source>
</evidence>
<dbReference type="InterPro" id="IPR001254">
    <property type="entry name" value="Trypsin_dom"/>
</dbReference>
<evidence type="ECO:0000256" key="4">
    <source>
        <dbReference type="ARBA" id="ARBA00023157"/>
    </source>
</evidence>
<dbReference type="SUPFAM" id="SSF57424">
    <property type="entry name" value="LDL receptor-like module"/>
    <property type="match status" value="1"/>
</dbReference>
<evidence type="ECO:0000256" key="8">
    <source>
        <dbReference type="SAM" id="Phobius"/>
    </source>
</evidence>
<dbReference type="InterPro" id="IPR043504">
    <property type="entry name" value="Peptidase_S1_PA_chymotrypsin"/>
</dbReference>
<dbReference type="InterPro" id="IPR033116">
    <property type="entry name" value="TRYPSIN_SER"/>
</dbReference>
<name>A0A8B9JUW2_ASTMX</name>
<reference evidence="12" key="2">
    <citation type="submission" date="2025-05" db="UniProtKB">
        <authorList>
            <consortium name="Ensembl"/>
        </authorList>
    </citation>
    <scope>IDENTIFICATION</scope>
</reference>
<dbReference type="GO" id="GO:0006508">
    <property type="term" value="P:proteolysis"/>
    <property type="evidence" value="ECO:0007669"/>
    <property type="project" value="UniProtKB-KW"/>
</dbReference>
<keyword evidence="5" id="KW-0325">Glycoprotein</keyword>
<dbReference type="Proteomes" id="UP000752171">
    <property type="component" value="Unassembled WGS sequence"/>
</dbReference>
<dbReference type="Gene3D" id="4.10.400.10">
    <property type="entry name" value="Low-density Lipoprotein Receptor"/>
    <property type="match status" value="1"/>
</dbReference>
<dbReference type="InterPro" id="IPR001190">
    <property type="entry name" value="SRCR"/>
</dbReference>
<dbReference type="CDD" id="cd00112">
    <property type="entry name" value="LDLa"/>
    <property type="match status" value="1"/>
</dbReference>
<dbReference type="CDD" id="cd00190">
    <property type="entry name" value="Tryp_SPc"/>
    <property type="match status" value="1"/>
</dbReference>
<evidence type="ECO:0000256" key="5">
    <source>
        <dbReference type="ARBA" id="ARBA00023180"/>
    </source>
</evidence>
<dbReference type="AlphaFoldDB" id="A0A8B9JUW2"/>
<feature type="disulfide bond" evidence="6">
    <location>
        <begin position="298"/>
        <end position="308"/>
    </location>
</feature>
<evidence type="ECO:0000256" key="1">
    <source>
        <dbReference type="ARBA" id="ARBA00022670"/>
    </source>
</evidence>
<evidence type="ECO:0000256" key="3">
    <source>
        <dbReference type="ARBA" id="ARBA00022825"/>
    </source>
</evidence>
<dbReference type="PANTHER" id="PTHR24252:SF7">
    <property type="entry name" value="HYALIN"/>
    <property type="match status" value="1"/>
</dbReference>
<keyword evidence="8 11" id="KW-0812">Transmembrane</keyword>
<dbReference type="InterPro" id="IPR036055">
    <property type="entry name" value="LDL_receptor-like_sf"/>
</dbReference>
<gene>
    <name evidence="12" type="primary">tmprss13b</name>
    <name evidence="11" type="synonym">TMPRSS13</name>
    <name evidence="11" type="ORF">AMEX_G747</name>
</gene>
<dbReference type="OrthoDB" id="6380398at2759"/>
<dbReference type="GO" id="GO:0004252">
    <property type="term" value="F:serine-type endopeptidase activity"/>
    <property type="evidence" value="ECO:0007669"/>
    <property type="project" value="InterPro"/>
</dbReference>
<dbReference type="PANTHER" id="PTHR24252">
    <property type="entry name" value="ACROSIN-RELATED"/>
    <property type="match status" value="1"/>
</dbReference>
<dbReference type="InterPro" id="IPR018114">
    <property type="entry name" value="TRYPSIN_HIS"/>
</dbReference>
<proteinExistence type="predicted"/>
<comment type="caution">
    <text evidence="6">Lacks conserved residue(s) required for the propagation of feature annotation.</text>
</comment>
<feature type="transmembrane region" description="Helical" evidence="8">
    <location>
        <begin position="159"/>
        <end position="182"/>
    </location>
</feature>
<evidence type="ECO:0000313" key="11">
    <source>
        <dbReference type="EMBL" id="KAG9282133.1"/>
    </source>
</evidence>
<keyword evidence="3 7" id="KW-0720">Serine protease</keyword>
<dbReference type="Pfam" id="PF15494">
    <property type="entry name" value="SRCR_2"/>
    <property type="match status" value="1"/>
</dbReference>
<evidence type="ECO:0000313" key="14">
    <source>
        <dbReference type="Proteomes" id="UP000752171"/>
    </source>
</evidence>
<dbReference type="PROSITE" id="PS00135">
    <property type="entry name" value="TRYPSIN_SER"/>
    <property type="match status" value="1"/>
</dbReference>
<keyword evidence="8" id="KW-0472">Membrane</keyword>
<dbReference type="PROSITE" id="PS00134">
    <property type="entry name" value="TRYPSIN_HIS"/>
    <property type="match status" value="1"/>
</dbReference>
<dbReference type="InterPro" id="IPR002172">
    <property type="entry name" value="LDrepeatLR_classA_rpt"/>
</dbReference>
<dbReference type="InterPro" id="IPR001314">
    <property type="entry name" value="Peptidase_S1A"/>
</dbReference>
<reference evidence="11 14" key="1">
    <citation type="submission" date="2021-07" db="EMBL/GenBank/DDBJ databases">
        <authorList>
            <person name="Imarazene B."/>
            <person name="Zahm M."/>
            <person name="Klopp C."/>
            <person name="Cabau C."/>
            <person name="Beille S."/>
            <person name="Jouanno E."/>
            <person name="Castinel A."/>
            <person name="Lluch J."/>
            <person name="Gil L."/>
            <person name="Kuchtly C."/>
            <person name="Lopez Roques C."/>
            <person name="Donnadieu C."/>
            <person name="Parrinello H."/>
            <person name="Journot L."/>
            <person name="Du K."/>
            <person name="Schartl M."/>
            <person name="Retaux S."/>
            <person name="Guiguen Y."/>
        </authorList>
    </citation>
    <scope>NUCLEOTIDE SEQUENCE [LARGE SCALE GENOMIC DNA]</scope>
    <source>
        <strain evidence="11">Pach_M1</strain>
        <tissue evidence="11">Testis</tissue>
    </source>
</reference>
<evidence type="ECO:0000259" key="10">
    <source>
        <dbReference type="PROSITE" id="PS50287"/>
    </source>
</evidence>
<keyword evidence="4 6" id="KW-1015">Disulfide bond</keyword>
<dbReference type="PRINTS" id="PR00722">
    <property type="entry name" value="CHYMOTRYPSIN"/>
</dbReference>
<dbReference type="SMART" id="SM00020">
    <property type="entry name" value="Tryp_SPc"/>
    <property type="match status" value="1"/>
</dbReference>
<evidence type="ECO:0000256" key="6">
    <source>
        <dbReference type="PROSITE-ProRule" id="PRU00196"/>
    </source>
</evidence>
<dbReference type="SUPFAM" id="SSF50494">
    <property type="entry name" value="Trypsin-like serine proteases"/>
    <property type="match status" value="1"/>
</dbReference>
<dbReference type="InterPro" id="IPR009003">
    <property type="entry name" value="Peptidase_S1_PA"/>
</dbReference>
<dbReference type="Proteomes" id="UP000694621">
    <property type="component" value="Unplaced"/>
</dbReference>
<dbReference type="Gene3D" id="2.40.10.10">
    <property type="entry name" value="Trypsin-like serine proteases"/>
    <property type="match status" value="2"/>
</dbReference>
<accession>A0A8B9JUW2</accession>
<evidence type="ECO:0000256" key="2">
    <source>
        <dbReference type="ARBA" id="ARBA00022801"/>
    </source>
</evidence>
<feature type="domain" description="Peptidase S1" evidence="9">
    <location>
        <begin position="320"/>
        <end position="556"/>
    </location>
</feature>
<protein>
    <submittedName>
        <fullName evidence="11">Transmembrane protease serine 13-like isoform X1</fullName>
    </submittedName>
    <submittedName>
        <fullName evidence="12">Transmembrane serine protease 13</fullName>
    </submittedName>
</protein>
<evidence type="ECO:0000256" key="7">
    <source>
        <dbReference type="RuleBase" id="RU363034"/>
    </source>
</evidence>